<name>A0A2P6VJR3_9CHLO</name>
<dbReference type="InterPro" id="IPR045110">
    <property type="entry name" value="XMAP215"/>
</dbReference>
<dbReference type="STRING" id="554055.A0A2P6VJR3"/>
<dbReference type="GO" id="GO:0061863">
    <property type="term" value="F:microtubule plus end polymerase"/>
    <property type="evidence" value="ECO:0007669"/>
    <property type="project" value="InterPro"/>
</dbReference>
<sequence length="542" mass="57584">MSMAAPSTAQMHELATAAAVLAGGAPDDAGVVRDADFDERWSVNLEGIGADDEDKATDHMRLICADIMNNQASPHMLAAMAASADTIFSTMSWQLLRILAAAEVVAEAGGIQLPSCGAKYAVNVLLQALNVEPIERSVGAAPLGACMGALNVVMLKILETSNRTRAFCAALHMLRGAPEAVAPESLSKWDGLVVKCLIKLTQRLQREPESVDFGKLLVCIHDFLLFLGADEIRKRNASDDKSLRMVKTIVHELCKIKGYDILGDASTIPGYDTDPQPTLFAYIARNLESLSRQGLIAPPSGNDGPAPAAAPPASASLAWRAAAATAAAQRVPTSSAAPAALPSWRGSVRAAAPLELVLSQARSQDDNAQLQMRFEGLLVALPTRDHSADAMRDLYAMRMEHPALVASYISSTTDIMQTYIKEGLAALQLEHPAVGGIGAPAAQHRPQQGNLALPLQPASVVTLEGAAPQSQLVAMKAGLEARDRQLAALRAEVAARDRQLADRQEEVDYLEDEVMCQREKVAKLQDSNAALQVQLAALANHG</sequence>
<organism evidence="1 2">
    <name type="scientific">Micractinium conductrix</name>
    <dbReference type="NCBI Taxonomy" id="554055"/>
    <lineage>
        <taxon>Eukaryota</taxon>
        <taxon>Viridiplantae</taxon>
        <taxon>Chlorophyta</taxon>
        <taxon>core chlorophytes</taxon>
        <taxon>Trebouxiophyceae</taxon>
        <taxon>Chlorellales</taxon>
        <taxon>Chlorellaceae</taxon>
        <taxon>Chlorella clade</taxon>
        <taxon>Micractinium</taxon>
    </lineage>
</organism>
<evidence type="ECO:0000313" key="1">
    <source>
        <dbReference type="EMBL" id="PSC74335.1"/>
    </source>
</evidence>
<dbReference type="Proteomes" id="UP000239649">
    <property type="component" value="Unassembled WGS sequence"/>
</dbReference>
<dbReference type="GO" id="GO:0051010">
    <property type="term" value="F:microtubule plus-end binding"/>
    <property type="evidence" value="ECO:0007669"/>
    <property type="project" value="InterPro"/>
</dbReference>
<reference evidence="1 2" key="1">
    <citation type="journal article" date="2018" name="Plant J.">
        <title>Genome sequences of Chlorella sorokiniana UTEX 1602 and Micractinium conductrix SAG 241.80: implications to maltose excretion by a green alga.</title>
        <authorList>
            <person name="Arriola M.B."/>
            <person name="Velmurugan N."/>
            <person name="Zhang Y."/>
            <person name="Plunkett M.H."/>
            <person name="Hondzo H."/>
            <person name="Barney B.M."/>
        </authorList>
    </citation>
    <scope>NUCLEOTIDE SEQUENCE [LARGE SCALE GENOMIC DNA]</scope>
    <source>
        <strain evidence="1 2">SAG 241.80</strain>
    </source>
</reference>
<dbReference type="PANTHER" id="PTHR12609">
    <property type="entry name" value="MICROTUBULE ASSOCIATED PROTEIN XMAP215"/>
    <property type="match status" value="1"/>
</dbReference>
<accession>A0A2P6VJR3</accession>
<dbReference type="OrthoDB" id="205662at2759"/>
<keyword evidence="2" id="KW-1185">Reference proteome</keyword>
<protein>
    <submittedName>
        <fullName evidence="1">Microtubule organizing mora</fullName>
    </submittedName>
</protein>
<proteinExistence type="predicted"/>
<dbReference type="GO" id="GO:0046785">
    <property type="term" value="P:microtubule polymerization"/>
    <property type="evidence" value="ECO:0007669"/>
    <property type="project" value="InterPro"/>
</dbReference>
<evidence type="ECO:0000313" key="2">
    <source>
        <dbReference type="Proteomes" id="UP000239649"/>
    </source>
</evidence>
<dbReference type="EMBL" id="LHPF02000005">
    <property type="protein sequence ID" value="PSC74335.1"/>
    <property type="molecule type" value="Genomic_DNA"/>
</dbReference>
<gene>
    <name evidence="1" type="ORF">C2E20_2743</name>
</gene>
<dbReference type="GO" id="GO:0007051">
    <property type="term" value="P:spindle organization"/>
    <property type="evidence" value="ECO:0007669"/>
    <property type="project" value="InterPro"/>
</dbReference>
<comment type="caution">
    <text evidence="1">The sequence shown here is derived from an EMBL/GenBank/DDBJ whole genome shotgun (WGS) entry which is preliminary data.</text>
</comment>
<dbReference type="GO" id="GO:0030951">
    <property type="term" value="P:establishment or maintenance of microtubule cytoskeleton polarity"/>
    <property type="evidence" value="ECO:0007669"/>
    <property type="project" value="InterPro"/>
</dbReference>
<dbReference type="AlphaFoldDB" id="A0A2P6VJR3"/>